<evidence type="ECO:0000256" key="3">
    <source>
        <dbReference type="ARBA" id="ARBA00022729"/>
    </source>
</evidence>
<dbReference type="InterPro" id="IPR039424">
    <property type="entry name" value="SBP_5"/>
</dbReference>
<feature type="domain" description="Solute-binding protein family 5" evidence="6">
    <location>
        <begin position="102"/>
        <end position="477"/>
    </location>
</feature>
<evidence type="ECO:0000313" key="7">
    <source>
        <dbReference type="EMBL" id="SFJ79884.1"/>
    </source>
</evidence>
<accession>A0A1I3U8M8</accession>
<evidence type="ECO:0000256" key="2">
    <source>
        <dbReference type="ARBA" id="ARBA00005695"/>
    </source>
</evidence>
<dbReference type="GO" id="GO:0015833">
    <property type="term" value="P:peptide transport"/>
    <property type="evidence" value="ECO:0007669"/>
    <property type="project" value="TreeGrafter"/>
</dbReference>
<dbReference type="EMBL" id="FOQY01000012">
    <property type="protein sequence ID" value="SFJ79884.1"/>
    <property type="molecule type" value="Genomic_DNA"/>
</dbReference>
<name>A0A1I3U8M8_9ACTN</name>
<dbReference type="RefSeq" id="WP_093888422.1">
    <property type="nucleotide sequence ID" value="NZ_FOQY01000012.1"/>
</dbReference>
<keyword evidence="3 5" id="KW-0732">Signal</keyword>
<comment type="subcellular location">
    <subcellularLocation>
        <location evidence="1">Cell membrane</location>
        <topology evidence="1">Lipid-anchor</topology>
    </subcellularLocation>
</comment>
<dbReference type="CDD" id="cd08506">
    <property type="entry name" value="PBP2_clavulanate_OppA2"/>
    <property type="match status" value="1"/>
</dbReference>
<dbReference type="GO" id="GO:0043190">
    <property type="term" value="C:ATP-binding cassette (ABC) transporter complex"/>
    <property type="evidence" value="ECO:0007669"/>
    <property type="project" value="InterPro"/>
</dbReference>
<evidence type="ECO:0000259" key="6">
    <source>
        <dbReference type="Pfam" id="PF00496"/>
    </source>
</evidence>
<proteinExistence type="inferred from homology"/>
<dbReference type="GO" id="GO:1904680">
    <property type="term" value="F:peptide transmembrane transporter activity"/>
    <property type="evidence" value="ECO:0007669"/>
    <property type="project" value="TreeGrafter"/>
</dbReference>
<keyword evidence="8" id="KW-1185">Reference proteome</keyword>
<dbReference type="Gene3D" id="3.10.105.10">
    <property type="entry name" value="Dipeptide-binding Protein, Domain 3"/>
    <property type="match status" value="1"/>
</dbReference>
<evidence type="ECO:0000313" key="8">
    <source>
        <dbReference type="Proteomes" id="UP000199111"/>
    </source>
</evidence>
<dbReference type="PROSITE" id="PS51257">
    <property type="entry name" value="PROKAR_LIPOPROTEIN"/>
    <property type="match status" value="1"/>
</dbReference>
<comment type="similarity">
    <text evidence="2">Belongs to the bacterial solute-binding protein 5 family.</text>
</comment>
<dbReference type="Gene3D" id="3.40.190.10">
    <property type="entry name" value="Periplasmic binding protein-like II"/>
    <property type="match status" value="1"/>
</dbReference>
<feature type="signal peptide" evidence="5">
    <location>
        <begin position="1"/>
        <end position="20"/>
    </location>
</feature>
<dbReference type="InterPro" id="IPR000914">
    <property type="entry name" value="SBP_5_dom"/>
</dbReference>
<dbReference type="AlphaFoldDB" id="A0A1I3U8M8"/>
<evidence type="ECO:0000256" key="5">
    <source>
        <dbReference type="SAM" id="SignalP"/>
    </source>
</evidence>
<dbReference type="GeneID" id="96299673"/>
<evidence type="ECO:0000256" key="4">
    <source>
        <dbReference type="SAM" id="MobiDB-lite"/>
    </source>
</evidence>
<reference evidence="8" key="1">
    <citation type="submission" date="2016-10" db="EMBL/GenBank/DDBJ databases">
        <authorList>
            <person name="Varghese N."/>
            <person name="Submissions S."/>
        </authorList>
    </citation>
    <scope>NUCLEOTIDE SEQUENCE [LARGE SCALE GENOMIC DNA]</scope>
    <source>
        <strain evidence="8">CGMCC 4.2126</strain>
    </source>
</reference>
<dbReference type="InterPro" id="IPR023765">
    <property type="entry name" value="SBP_5_CS"/>
</dbReference>
<dbReference type="PANTHER" id="PTHR30290">
    <property type="entry name" value="PERIPLASMIC BINDING COMPONENT OF ABC TRANSPORTER"/>
    <property type="match status" value="1"/>
</dbReference>
<dbReference type="SUPFAM" id="SSF53850">
    <property type="entry name" value="Periplasmic binding protein-like II"/>
    <property type="match status" value="1"/>
</dbReference>
<feature type="compositionally biased region" description="Low complexity" evidence="4">
    <location>
        <begin position="27"/>
        <end position="46"/>
    </location>
</feature>
<dbReference type="InterPro" id="IPR030678">
    <property type="entry name" value="Peptide/Ni-bd"/>
</dbReference>
<dbReference type="PIRSF" id="PIRSF002741">
    <property type="entry name" value="MppA"/>
    <property type="match status" value="1"/>
</dbReference>
<dbReference type="GO" id="GO:0042597">
    <property type="term" value="C:periplasmic space"/>
    <property type="evidence" value="ECO:0007669"/>
    <property type="project" value="UniProtKB-ARBA"/>
</dbReference>
<dbReference type="Pfam" id="PF00496">
    <property type="entry name" value="SBP_bac_5"/>
    <property type="match status" value="1"/>
</dbReference>
<dbReference type="Proteomes" id="UP000199111">
    <property type="component" value="Unassembled WGS sequence"/>
</dbReference>
<organism evidence="7 8">
    <name type="scientific">Streptosporangium canum</name>
    <dbReference type="NCBI Taxonomy" id="324952"/>
    <lineage>
        <taxon>Bacteria</taxon>
        <taxon>Bacillati</taxon>
        <taxon>Actinomycetota</taxon>
        <taxon>Actinomycetes</taxon>
        <taxon>Streptosporangiales</taxon>
        <taxon>Streptosporangiaceae</taxon>
        <taxon>Streptosporangium</taxon>
    </lineage>
</organism>
<feature type="chain" id="PRO_5039141988" evidence="5">
    <location>
        <begin position="21"/>
        <end position="566"/>
    </location>
</feature>
<dbReference type="PROSITE" id="PS01040">
    <property type="entry name" value="SBP_BACTERIAL_5"/>
    <property type="match status" value="1"/>
</dbReference>
<feature type="region of interest" description="Disordered" evidence="4">
    <location>
        <begin position="27"/>
        <end position="54"/>
    </location>
</feature>
<gene>
    <name evidence="7" type="ORF">SAMN05216275_112166</name>
</gene>
<feature type="region of interest" description="Disordered" evidence="4">
    <location>
        <begin position="215"/>
        <end position="234"/>
    </location>
</feature>
<protein>
    <submittedName>
        <fullName evidence="7">Peptide/nickel transport system substrate-binding protein</fullName>
    </submittedName>
</protein>
<evidence type="ECO:0000256" key="1">
    <source>
        <dbReference type="ARBA" id="ARBA00004193"/>
    </source>
</evidence>
<sequence>MKRNLPIAAGAALLALSVSACSGASSPAGPAGSAGTAGASQASSAGFQEQHKGGTLRLQAKSGDGTLDPHINYSNGNWQIFQAMYDGLLAFKKVGGEASYDLVPDLAEAMPQVSPDGRSYTFTLRKGVKFAGGGEVTADDVVASFERIYKVSGPTSGTFYAGIVGAAACVKKPKECTLDKGVVADKAKNTITINLVEPDSEFPLKLALPHAAVLPKDTPDKDQGTKPIGGTGPYTAVSYDPNKELKLVRNPHFTEWSREAQPQGYPDEIVYSYGLTAEAAVTAVQNGQADWVFDPLPADRLSEIGTKYASQAHVNQLSAFWYLPLNTNLAPFDKPEARQALNWAIDRQAVVKMFGGANVAQPACTLLPPGIPGHADFCDFPQPDLAKAKDLVQQSGTAGQEVAVVVSDDEVSKQIGEYVRSTLEQIGYQAKLKVISTNIHFTYIQNDKNKVQASVSQWYADYPAASDFLHVLLSCASFRSGSDSSINISGYCDKDIDARMAEAMTLDRTDKNAANAKWGEIDRDLTKASPIIPLFTPKQVDFVSSRVGNYQFHKQFFMLVSQLWVK</sequence>